<dbReference type="AlphaFoldDB" id="A0A226DB75"/>
<dbReference type="EMBL" id="LNIX01000026">
    <property type="protein sequence ID" value="OXA42390.1"/>
    <property type="molecule type" value="Genomic_DNA"/>
</dbReference>
<proteinExistence type="predicted"/>
<dbReference type="Proteomes" id="UP000198287">
    <property type="component" value="Unassembled WGS sequence"/>
</dbReference>
<reference evidence="1 2" key="1">
    <citation type="submission" date="2015-12" db="EMBL/GenBank/DDBJ databases">
        <title>The genome of Folsomia candida.</title>
        <authorList>
            <person name="Faddeeva A."/>
            <person name="Derks M.F."/>
            <person name="Anvar Y."/>
            <person name="Smit S."/>
            <person name="Van Straalen N."/>
            <person name="Roelofs D."/>
        </authorList>
    </citation>
    <scope>NUCLEOTIDE SEQUENCE [LARGE SCALE GENOMIC DNA]</scope>
    <source>
        <strain evidence="1 2">VU population</strain>
        <tissue evidence="1">Whole body</tissue>
    </source>
</reference>
<organism evidence="1 2">
    <name type="scientific">Folsomia candida</name>
    <name type="common">Springtail</name>
    <dbReference type="NCBI Taxonomy" id="158441"/>
    <lineage>
        <taxon>Eukaryota</taxon>
        <taxon>Metazoa</taxon>
        <taxon>Ecdysozoa</taxon>
        <taxon>Arthropoda</taxon>
        <taxon>Hexapoda</taxon>
        <taxon>Collembola</taxon>
        <taxon>Entomobryomorpha</taxon>
        <taxon>Isotomoidea</taxon>
        <taxon>Isotomidae</taxon>
        <taxon>Proisotominae</taxon>
        <taxon>Folsomia</taxon>
    </lineage>
</organism>
<comment type="caution">
    <text evidence="1">The sequence shown here is derived from an EMBL/GenBank/DDBJ whole genome shotgun (WGS) entry which is preliminary data.</text>
</comment>
<name>A0A226DB75_FOLCA</name>
<evidence type="ECO:0000313" key="1">
    <source>
        <dbReference type="EMBL" id="OXA42390.1"/>
    </source>
</evidence>
<evidence type="ECO:0000313" key="2">
    <source>
        <dbReference type="Proteomes" id="UP000198287"/>
    </source>
</evidence>
<accession>A0A226DB75</accession>
<dbReference type="OrthoDB" id="6599616at2759"/>
<keyword evidence="2" id="KW-1185">Reference proteome</keyword>
<protein>
    <submittedName>
        <fullName evidence="1">Zinc finger and BTB domain-containing protein 49</fullName>
    </submittedName>
</protein>
<sequence length="204" mass="22698">MHPPEEFKAPLRLCDLCGKSVSNLDAHLWGHNTPEEKEQVVQSGRGFAILPCDRCGKEFTGFDKFAAHQTIRNRCKGTGHPVEFTSPNPGSARKIACATCGKPVFYTNLPQHEWTHKNRIEKAESARLGKAPIPRCHVCDKLVTRSALKSHLQSHGNIPEVERKLKYLRNVDHEGVPLSPSGKDDGLLQCPGKIFLNGEQQFSL</sequence>
<gene>
    <name evidence="1" type="ORF">Fcan01_22713</name>
</gene>